<dbReference type="EMBL" id="JASJOT010000008">
    <property type="protein sequence ID" value="MDJ1493995.1"/>
    <property type="molecule type" value="Genomic_DNA"/>
</dbReference>
<gene>
    <name evidence="5" type="ORF">QNI16_25560</name>
    <name evidence="6" type="ORF">QNI19_13710</name>
</gene>
<dbReference type="RefSeq" id="WP_313984420.1">
    <property type="nucleotide sequence ID" value="NZ_JASJOR010000010.1"/>
</dbReference>
<dbReference type="InterPro" id="IPR019888">
    <property type="entry name" value="Tscrpt_reg_AsnC-like"/>
</dbReference>
<dbReference type="InterPro" id="IPR036390">
    <property type="entry name" value="WH_DNA-bd_sf"/>
</dbReference>
<dbReference type="PROSITE" id="PS50956">
    <property type="entry name" value="HTH_ASNC_2"/>
    <property type="match status" value="1"/>
</dbReference>
<evidence type="ECO:0000256" key="3">
    <source>
        <dbReference type="ARBA" id="ARBA00023163"/>
    </source>
</evidence>
<name>A0AAE3QR09_9BACT</name>
<dbReference type="Proteomes" id="UP001228581">
    <property type="component" value="Unassembled WGS sequence"/>
</dbReference>
<evidence type="ECO:0000313" key="8">
    <source>
        <dbReference type="Proteomes" id="UP001241110"/>
    </source>
</evidence>
<accession>A0AAE3QR09</accession>
<keyword evidence="2" id="KW-0238">DNA-binding</keyword>
<dbReference type="GO" id="GO:0043565">
    <property type="term" value="F:sequence-specific DNA binding"/>
    <property type="evidence" value="ECO:0007669"/>
    <property type="project" value="InterPro"/>
</dbReference>
<evidence type="ECO:0000313" key="5">
    <source>
        <dbReference type="EMBL" id="MDJ1483892.1"/>
    </source>
</evidence>
<dbReference type="InterPro" id="IPR019885">
    <property type="entry name" value="Tscrpt_reg_HTH_AsnC-type_CS"/>
</dbReference>
<dbReference type="GO" id="GO:0005829">
    <property type="term" value="C:cytosol"/>
    <property type="evidence" value="ECO:0007669"/>
    <property type="project" value="TreeGrafter"/>
</dbReference>
<evidence type="ECO:0000313" key="7">
    <source>
        <dbReference type="Proteomes" id="UP001228581"/>
    </source>
</evidence>
<proteinExistence type="predicted"/>
<sequence>MEELDDLDVTILRLLQENAHYTNKEIAARLGMTITPVYERIKRLENQGYIKKYITLLDKEKIGKTLTSFCSVSLRHHTKDNVEQFEKEIQQFNEVQECYHVAGATDFLLKVTVKNMSEYHDFVRNKLSTIENIGNLNSSFVLNEIKYTLAYDI</sequence>
<dbReference type="SUPFAM" id="SSF46785">
    <property type="entry name" value="Winged helix' DNA-binding domain"/>
    <property type="match status" value="1"/>
</dbReference>
<dbReference type="Pfam" id="PF01037">
    <property type="entry name" value="AsnC_trans_reg"/>
    <property type="match status" value="1"/>
</dbReference>
<dbReference type="InterPro" id="IPR019887">
    <property type="entry name" value="Tscrpt_reg_AsnC/Lrp_C"/>
</dbReference>
<dbReference type="Proteomes" id="UP001241110">
    <property type="component" value="Unassembled WGS sequence"/>
</dbReference>
<dbReference type="PROSITE" id="PS00519">
    <property type="entry name" value="HTH_ASNC_1"/>
    <property type="match status" value="1"/>
</dbReference>
<dbReference type="PANTHER" id="PTHR30154">
    <property type="entry name" value="LEUCINE-RESPONSIVE REGULATORY PROTEIN"/>
    <property type="match status" value="1"/>
</dbReference>
<dbReference type="PRINTS" id="PR00033">
    <property type="entry name" value="HTHASNC"/>
</dbReference>
<evidence type="ECO:0000259" key="4">
    <source>
        <dbReference type="PROSITE" id="PS50956"/>
    </source>
</evidence>
<keyword evidence="7" id="KW-1185">Reference proteome</keyword>
<comment type="caution">
    <text evidence="5">The sequence shown here is derived from an EMBL/GenBank/DDBJ whole genome shotgun (WGS) entry which is preliminary data.</text>
</comment>
<dbReference type="GO" id="GO:0006355">
    <property type="term" value="P:regulation of DNA-templated transcription"/>
    <property type="evidence" value="ECO:0007669"/>
    <property type="project" value="UniProtKB-ARBA"/>
</dbReference>
<feature type="domain" description="HTH asnC-type" evidence="4">
    <location>
        <begin position="4"/>
        <end position="65"/>
    </location>
</feature>
<evidence type="ECO:0000313" key="6">
    <source>
        <dbReference type="EMBL" id="MDJ1493995.1"/>
    </source>
</evidence>
<dbReference type="SMART" id="SM00344">
    <property type="entry name" value="HTH_ASNC"/>
    <property type="match status" value="1"/>
</dbReference>
<organism evidence="5 8">
    <name type="scientific">Xanthocytophaga flava</name>
    <dbReference type="NCBI Taxonomy" id="3048013"/>
    <lineage>
        <taxon>Bacteria</taxon>
        <taxon>Pseudomonadati</taxon>
        <taxon>Bacteroidota</taxon>
        <taxon>Cytophagia</taxon>
        <taxon>Cytophagales</taxon>
        <taxon>Rhodocytophagaceae</taxon>
        <taxon>Xanthocytophaga</taxon>
    </lineage>
</organism>
<evidence type="ECO:0000256" key="1">
    <source>
        <dbReference type="ARBA" id="ARBA00023015"/>
    </source>
</evidence>
<dbReference type="Gene3D" id="3.30.70.920">
    <property type="match status" value="1"/>
</dbReference>
<dbReference type="AlphaFoldDB" id="A0AAE3QR09"/>
<dbReference type="Gene3D" id="1.10.10.10">
    <property type="entry name" value="Winged helix-like DNA-binding domain superfamily/Winged helix DNA-binding domain"/>
    <property type="match status" value="1"/>
</dbReference>
<keyword evidence="1" id="KW-0805">Transcription regulation</keyword>
<dbReference type="InterPro" id="IPR036388">
    <property type="entry name" value="WH-like_DNA-bd_sf"/>
</dbReference>
<dbReference type="PANTHER" id="PTHR30154:SF34">
    <property type="entry name" value="TRANSCRIPTIONAL REGULATOR AZLB"/>
    <property type="match status" value="1"/>
</dbReference>
<dbReference type="GO" id="GO:0043200">
    <property type="term" value="P:response to amino acid"/>
    <property type="evidence" value="ECO:0007669"/>
    <property type="project" value="TreeGrafter"/>
</dbReference>
<evidence type="ECO:0000256" key="2">
    <source>
        <dbReference type="ARBA" id="ARBA00023125"/>
    </source>
</evidence>
<reference evidence="5 7" key="1">
    <citation type="submission" date="2023-05" db="EMBL/GenBank/DDBJ databases">
        <authorList>
            <person name="Zhang X."/>
        </authorList>
    </citation>
    <scope>NUCLEOTIDE SEQUENCE</scope>
    <source>
        <strain evidence="6 7">DM2B3-1</strain>
        <strain evidence="5">YF14B1</strain>
    </source>
</reference>
<dbReference type="InterPro" id="IPR011008">
    <property type="entry name" value="Dimeric_a/b-barrel"/>
</dbReference>
<keyword evidence="3" id="KW-0804">Transcription</keyword>
<dbReference type="InterPro" id="IPR011991">
    <property type="entry name" value="ArsR-like_HTH"/>
</dbReference>
<dbReference type="EMBL" id="JASJOS010000012">
    <property type="protein sequence ID" value="MDJ1483892.1"/>
    <property type="molecule type" value="Genomic_DNA"/>
</dbReference>
<dbReference type="InterPro" id="IPR000485">
    <property type="entry name" value="AsnC-type_HTH_dom"/>
</dbReference>
<protein>
    <submittedName>
        <fullName evidence="5">Lrp/AsnC family transcriptional regulator</fullName>
    </submittedName>
</protein>
<dbReference type="SUPFAM" id="SSF54909">
    <property type="entry name" value="Dimeric alpha+beta barrel"/>
    <property type="match status" value="1"/>
</dbReference>
<dbReference type="Pfam" id="PF13412">
    <property type="entry name" value="HTH_24"/>
    <property type="match status" value="1"/>
</dbReference>
<dbReference type="CDD" id="cd00090">
    <property type="entry name" value="HTH_ARSR"/>
    <property type="match status" value="1"/>
</dbReference>